<gene>
    <name evidence="7" type="ORF">GAK35_02404</name>
</gene>
<evidence type="ECO:0000256" key="1">
    <source>
        <dbReference type="ARBA" id="ARBA00004141"/>
    </source>
</evidence>
<dbReference type="PANTHER" id="PTHR37422:SF13">
    <property type="entry name" value="LIPOPOLYSACCHARIDE BIOSYNTHESIS PROTEIN PA4999-RELATED"/>
    <property type="match status" value="1"/>
</dbReference>
<dbReference type="Proteomes" id="UP000462435">
    <property type="component" value="Unassembled WGS sequence"/>
</dbReference>
<feature type="domain" description="O-antigen ligase-related" evidence="6">
    <location>
        <begin position="248"/>
        <end position="387"/>
    </location>
</feature>
<dbReference type="InterPro" id="IPR051533">
    <property type="entry name" value="WaaL-like"/>
</dbReference>
<feature type="transmembrane region" description="Helical" evidence="5">
    <location>
        <begin position="371"/>
        <end position="394"/>
    </location>
</feature>
<evidence type="ECO:0000313" key="7">
    <source>
        <dbReference type="EMBL" id="KAF1043022.1"/>
    </source>
</evidence>
<comment type="caution">
    <text evidence="7">The sequence shown here is derived from an EMBL/GenBank/DDBJ whole genome shotgun (WGS) entry which is preliminary data.</text>
</comment>
<sequence length="477" mass="53301">MKRNYLETSQWILLAGALLMAVLVGMALPVVAGLLGDSYARMAALPVLFILGALFIFNRRMLLLMIFLFRASGDIVLESTRVGSGGAVSLGLGAAINALIILIAFLFVVEKPKLLPRKLVTPWLILLAVAVAGILITPDRSAAIKIVLSLCSYFAVFVCAFYVVRTPEDFRSMIRLMIASSIVPAMYAVVSVALNAKGGLANFRLQSTFGHPNIFAFYLTLIISLGLYVLKSPNFKLTQFRRFVLVGYLLGLFGLLLTQTRSAWIACFMLFLLYGVMFERRYLIYLAILPMLALLVPSVQERVLQLDSGNTVQTYAKLNSFAWRVYLWESGLKWMSVSHYLTGYGVESFPYYSQVFFPLAGKTKWGAHSVFVQWFFDTGLIGTIAYLAIFFQVLRTQIKLYALDRLGAVILICTLVEYLVVSASDNLLAYLAFNWYFWLLLGMGCSVYLNSEAYQLETQKKKAQRMHKAGMPGLSRA</sequence>
<evidence type="ECO:0000256" key="2">
    <source>
        <dbReference type="ARBA" id="ARBA00022692"/>
    </source>
</evidence>
<accession>A0A7V8FW45</accession>
<dbReference type="Pfam" id="PF04932">
    <property type="entry name" value="Wzy_C"/>
    <property type="match status" value="1"/>
</dbReference>
<dbReference type="GO" id="GO:0016020">
    <property type="term" value="C:membrane"/>
    <property type="evidence" value="ECO:0007669"/>
    <property type="project" value="UniProtKB-SubCell"/>
</dbReference>
<evidence type="ECO:0000259" key="6">
    <source>
        <dbReference type="Pfam" id="PF04932"/>
    </source>
</evidence>
<dbReference type="AlphaFoldDB" id="A0A7V8FW45"/>
<feature type="transmembrane region" description="Helical" evidence="5">
    <location>
        <begin position="435"/>
        <end position="456"/>
    </location>
</feature>
<feature type="transmembrane region" description="Helical" evidence="5">
    <location>
        <begin position="176"/>
        <end position="194"/>
    </location>
</feature>
<feature type="transmembrane region" description="Helical" evidence="5">
    <location>
        <begin position="47"/>
        <end position="69"/>
    </location>
</feature>
<organism evidence="7 8">
    <name type="scientific">Herbaspirillum frisingense</name>
    <dbReference type="NCBI Taxonomy" id="92645"/>
    <lineage>
        <taxon>Bacteria</taxon>
        <taxon>Pseudomonadati</taxon>
        <taxon>Pseudomonadota</taxon>
        <taxon>Betaproteobacteria</taxon>
        <taxon>Burkholderiales</taxon>
        <taxon>Oxalobacteraceae</taxon>
        <taxon>Herbaspirillum</taxon>
    </lineage>
</organism>
<feature type="transmembrane region" description="Helical" evidence="5">
    <location>
        <begin position="406"/>
        <end position="423"/>
    </location>
</feature>
<feature type="transmembrane region" description="Helical" evidence="5">
    <location>
        <begin position="120"/>
        <end position="136"/>
    </location>
</feature>
<feature type="transmembrane region" description="Helical" evidence="5">
    <location>
        <begin position="242"/>
        <end position="257"/>
    </location>
</feature>
<feature type="transmembrane region" description="Helical" evidence="5">
    <location>
        <begin position="12"/>
        <end position="35"/>
    </location>
</feature>
<keyword evidence="4 5" id="KW-0472">Membrane</keyword>
<evidence type="ECO:0000256" key="5">
    <source>
        <dbReference type="SAM" id="Phobius"/>
    </source>
</evidence>
<keyword evidence="3 5" id="KW-1133">Transmembrane helix</keyword>
<comment type="subcellular location">
    <subcellularLocation>
        <location evidence="1">Membrane</location>
        <topology evidence="1">Multi-pass membrane protein</topology>
    </subcellularLocation>
</comment>
<keyword evidence="2 5" id="KW-0812">Transmembrane</keyword>
<feature type="transmembrane region" description="Helical" evidence="5">
    <location>
        <begin position="89"/>
        <end position="108"/>
    </location>
</feature>
<feature type="transmembrane region" description="Helical" evidence="5">
    <location>
        <begin position="283"/>
        <end position="300"/>
    </location>
</feature>
<feature type="transmembrane region" description="Helical" evidence="5">
    <location>
        <begin position="142"/>
        <end position="164"/>
    </location>
</feature>
<feature type="transmembrane region" description="Helical" evidence="5">
    <location>
        <begin position="214"/>
        <end position="230"/>
    </location>
</feature>
<evidence type="ECO:0000256" key="4">
    <source>
        <dbReference type="ARBA" id="ARBA00023136"/>
    </source>
</evidence>
<evidence type="ECO:0000313" key="8">
    <source>
        <dbReference type="Proteomes" id="UP000462435"/>
    </source>
</evidence>
<name>A0A7V8FW45_9BURK</name>
<proteinExistence type="predicted"/>
<protein>
    <recommendedName>
        <fullName evidence="6">O-antigen ligase-related domain-containing protein</fullName>
    </recommendedName>
</protein>
<dbReference type="InterPro" id="IPR007016">
    <property type="entry name" value="O-antigen_ligase-rel_domated"/>
</dbReference>
<reference evidence="8" key="1">
    <citation type="journal article" date="2020" name="MBio">
        <title>Horizontal gene transfer to a defensive symbiont with a reduced genome amongst a multipartite beetle microbiome.</title>
        <authorList>
            <person name="Waterworth S.C."/>
            <person name="Florez L.V."/>
            <person name="Rees E.R."/>
            <person name="Hertweck C."/>
            <person name="Kaltenpoth M."/>
            <person name="Kwan J.C."/>
        </authorList>
    </citation>
    <scope>NUCLEOTIDE SEQUENCE [LARGE SCALE GENOMIC DNA]</scope>
</reference>
<evidence type="ECO:0000256" key="3">
    <source>
        <dbReference type="ARBA" id="ARBA00022989"/>
    </source>
</evidence>
<dbReference type="PANTHER" id="PTHR37422">
    <property type="entry name" value="TEICHURONIC ACID BIOSYNTHESIS PROTEIN TUAE"/>
    <property type="match status" value="1"/>
</dbReference>
<dbReference type="EMBL" id="WNDX01000068">
    <property type="protein sequence ID" value="KAF1043022.1"/>
    <property type="molecule type" value="Genomic_DNA"/>
</dbReference>